<evidence type="ECO:0000256" key="2">
    <source>
        <dbReference type="ARBA" id="ARBA00022692"/>
    </source>
</evidence>
<evidence type="ECO:0000313" key="7">
    <source>
        <dbReference type="Proteomes" id="UP000813444"/>
    </source>
</evidence>
<keyword evidence="7" id="KW-1185">Reference proteome</keyword>
<feature type="transmembrane region" description="Helical" evidence="5">
    <location>
        <begin position="49"/>
        <end position="71"/>
    </location>
</feature>
<keyword evidence="3 5" id="KW-1133">Transmembrane helix</keyword>
<keyword evidence="4 5" id="KW-0472">Membrane</keyword>
<comment type="caution">
    <text evidence="6">The sequence shown here is derived from an EMBL/GenBank/DDBJ whole genome shotgun (WGS) entry which is preliminary data.</text>
</comment>
<evidence type="ECO:0000256" key="1">
    <source>
        <dbReference type="ARBA" id="ARBA00004141"/>
    </source>
</evidence>
<comment type="subcellular location">
    <subcellularLocation>
        <location evidence="1">Membrane</location>
        <topology evidence="1">Multi-pass membrane protein</topology>
    </subcellularLocation>
</comment>
<dbReference type="AlphaFoldDB" id="A0A8K0SU56"/>
<feature type="transmembrane region" description="Helical" evidence="5">
    <location>
        <begin position="83"/>
        <end position="107"/>
    </location>
</feature>
<proteinExistence type="predicted"/>
<evidence type="ECO:0000256" key="4">
    <source>
        <dbReference type="ARBA" id="ARBA00023136"/>
    </source>
</evidence>
<protein>
    <recommendedName>
        <fullName evidence="8">Tetraspanin</fullName>
    </recommendedName>
</protein>
<dbReference type="PROSITE" id="PS51257">
    <property type="entry name" value="PROKAR_LIPOPROTEIN"/>
    <property type="match status" value="1"/>
</dbReference>
<sequence>MANKVHLVACGFAFLFLVTGCLELGFSLIARNMMDDAPTRGEEAIRHLIYQRLPLTAGIANGAFIIVTFLLALPALTMPNRGLLKMAGGAVTFCGLFSLCVGVYIWVMTLRIRGAFEAIYRDQEPDVHDLVQSEFNCCGYANSSSPAFVTNQQCPSPAAAALIRGCSGPVSQFATVTLDNLFTALFGMVGIHALFIVTLACLHKDRKERERYRHIDEKSGFSNI</sequence>
<dbReference type="GO" id="GO:0016020">
    <property type="term" value="C:membrane"/>
    <property type="evidence" value="ECO:0007669"/>
    <property type="project" value="UniProtKB-SubCell"/>
</dbReference>
<gene>
    <name evidence="6" type="ORF">B0I35DRAFT_409638</name>
</gene>
<reference evidence="6" key="1">
    <citation type="journal article" date="2021" name="Nat. Commun.">
        <title>Genetic determinants of endophytism in the Arabidopsis root mycobiome.</title>
        <authorList>
            <person name="Mesny F."/>
            <person name="Miyauchi S."/>
            <person name="Thiergart T."/>
            <person name="Pickel B."/>
            <person name="Atanasova L."/>
            <person name="Karlsson M."/>
            <person name="Huettel B."/>
            <person name="Barry K.W."/>
            <person name="Haridas S."/>
            <person name="Chen C."/>
            <person name="Bauer D."/>
            <person name="Andreopoulos W."/>
            <person name="Pangilinan J."/>
            <person name="LaButti K."/>
            <person name="Riley R."/>
            <person name="Lipzen A."/>
            <person name="Clum A."/>
            <person name="Drula E."/>
            <person name="Henrissat B."/>
            <person name="Kohler A."/>
            <person name="Grigoriev I.V."/>
            <person name="Martin F.M."/>
            <person name="Hacquard S."/>
        </authorList>
    </citation>
    <scope>NUCLEOTIDE SEQUENCE</scope>
    <source>
        <strain evidence="6">MPI-CAGE-CH-0235</strain>
    </source>
</reference>
<keyword evidence="2 5" id="KW-0812">Transmembrane</keyword>
<evidence type="ECO:0008006" key="8">
    <source>
        <dbReference type="Google" id="ProtNLM"/>
    </source>
</evidence>
<dbReference type="OrthoDB" id="2279611at2759"/>
<accession>A0A8K0SU56</accession>
<feature type="transmembrane region" description="Helical" evidence="5">
    <location>
        <begin position="181"/>
        <end position="202"/>
    </location>
</feature>
<dbReference type="Pfam" id="PF00335">
    <property type="entry name" value="Tetraspanin"/>
    <property type="match status" value="1"/>
</dbReference>
<evidence type="ECO:0000256" key="3">
    <source>
        <dbReference type="ARBA" id="ARBA00022989"/>
    </source>
</evidence>
<dbReference type="EMBL" id="JAGPNK010000008">
    <property type="protein sequence ID" value="KAH7316436.1"/>
    <property type="molecule type" value="Genomic_DNA"/>
</dbReference>
<feature type="transmembrane region" description="Helical" evidence="5">
    <location>
        <begin position="7"/>
        <end position="29"/>
    </location>
</feature>
<dbReference type="Proteomes" id="UP000813444">
    <property type="component" value="Unassembled WGS sequence"/>
</dbReference>
<name>A0A8K0SU56_9HYPO</name>
<organism evidence="6 7">
    <name type="scientific">Stachybotrys elegans</name>
    <dbReference type="NCBI Taxonomy" id="80388"/>
    <lineage>
        <taxon>Eukaryota</taxon>
        <taxon>Fungi</taxon>
        <taxon>Dikarya</taxon>
        <taxon>Ascomycota</taxon>
        <taxon>Pezizomycotina</taxon>
        <taxon>Sordariomycetes</taxon>
        <taxon>Hypocreomycetidae</taxon>
        <taxon>Hypocreales</taxon>
        <taxon>Stachybotryaceae</taxon>
        <taxon>Stachybotrys</taxon>
    </lineage>
</organism>
<evidence type="ECO:0000313" key="6">
    <source>
        <dbReference type="EMBL" id="KAH7316436.1"/>
    </source>
</evidence>
<evidence type="ECO:0000256" key="5">
    <source>
        <dbReference type="SAM" id="Phobius"/>
    </source>
</evidence>
<dbReference type="InterPro" id="IPR018499">
    <property type="entry name" value="Tetraspanin/Peripherin"/>
</dbReference>